<sequence length="86" mass="10033">MKLHHPNLQKLHRSVSSLLLISRHSLSLLLLISRHFLEPLEKVFHHSPRLLSRHSTLLLQPSTLLLQLFFLPPPSYDVSWGHLYLS</sequence>
<dbReference type="AlphaFoldDB" id="A0A6N2LEK4"/>
<protein>
    <submittedName>
        <fullName evidence="1">Uncharacterized protein</fullName>
    </submittedName>
</protein>
<reference evidence="1" key="1">
    <citation type="submission" date="2019-03" db="EMBL/GenBank/DDBJ databases">
        <authorList>
            <person name="Mank J."/>
            <person name="Almeida P."/>
        </authorList>
    </citation>
    <scope>NUCLEOTIDE SEQUENCE</scope>
    <source>
        <strain evidence="1">78183</strain>
    </source>
</reference>
<accession>A0A6N2LEK4</accession>
<gene>
    <name evidence="1" type="ORF">SVIM_LOCUS219901</name>
</gene>
<organism evidence="1">
    <name type="scientific">Salix viminalis</name>
    <name type="common">Common osier</name>
    <name type="synonym">Basket willow</name>
    <dbReference type="NCBI Taxonomy" id="40686"/>
    <lineage>
        <taxon>Eukaryota</taxon>
        <taxon>Viridiplantae</taxon>
        <taxon>Streptophyta</taxon>
        <taxon>Embryophyta</taxon>
        <taxon>Tracheophyta</taxon>
        <taxon>Spermatophyta</taxon>
        <taxon>Magnoliopsida</taxon>
        <taxon>eudicotyledons</taxon>
        <taxon>Gunneridae</taxon>
        <taxon>Pentapetalae</taxon>
        <taxon>rosids</taxon>
        <taxon>fabids</taxon>
        <taxon>Malpighiales</taxon>
        <taxon>Salicaceae</taxon>
        <taxon>Saliceae</taxon>
        <taxon>Salix</taxon>
    </lineage>
</organism>
<dbReference type="EMBL" id="CAADRP010001530">
    <property type="protein sequence ID" value="VFU39524.1"/>
    <property type="molecule type" value="Genomic_DNA"/>
</dbReference>
<evidence type="ECO:0000313" key="1">
    <source>
        <dbReference type="EMBL" id="VFU39524.1"/>
    </source>
</evidence>
<name>A0A6N2LEK4_SALVM</name>
<proteinExistence type="predicted"/>